<keyword evidence="3 6" id="KW-0812">Transmembrane</keyword>
<gene>
    <name evidence="7" type="ORF">AEL95_06995</name>
</gene>
<feature type="transmembrane region" description="Helical" evidence="6">
    <location>
        <begin position="136"/>
        <end position="156"/>
    </location>
</feature>
<dbReference type="CDD" id="cd06173">
    <property type="entry name" value="MFS_MefA_like"/>
    <property type="match status" value="1"/>
</dbReference>
<evidence type="ECO:0000256" key="2">
    <source>
        <dbReference type="ARBA" id="ARBA00022475"/>
    </source>
</evidence>
<proteinExistence type="predicted"/>
<evidence type="ECO:0000313" key="8">
    <source>
        <dbReference type="Proteomes" id="UP000067598"/>
    </source>
</evidence>
<keyword evidence="2" id="KW-1003">Cell membrane</keyword>
<dbReference type="SUPFAM" id="SSF103473">
    <property type="entry name" value="MFS general substrate transporter"/>
    <property type="match status" value="1"/>
</dbReference>
<comment type="caution">
    <text evidence="7">The sequence shown here is derived from an EMBL/GenBank/DDBJ whole genome shotgun (WGS) entry which is preliminary data.</text>
</comment>
<dbReference type="EMBL" id="LJGP01000024">
    <property type="protein sequence ID" value="KWU03579.1"/>
    <property type="molecule type" value="Genomic_DNA"/>
</dbReference>
<accession>A0A109DDS7</accession>
<feature type="transmembrane region" description="Helical" evidence="6">
    <location>
        <begin position="162"/>
        <end position="182"/>
    </location>
</feature>
<organism evidence="7 8">
    <name type="scientific">Lactobacillus crispatus</name>
    <dbReference type="NCBI Taxonomy" id="47770"/>
    <lineage>
        <taxon>Bacteria</taxon>
        <taxon>Bacillati</taxon>
        <taxon>Bacillota</taxon>
        <taxon>Bacilli</taxon>
        <taxon>Lactobacillales</taxon>
        <taxon>Lactobacillaceae</taxon>
        <taxon>Lactobacillus</taxon>
    </lineage>
</organism>
<evidence type="ECO:0000256" key="5">
    <source>
        <dbReference type="ARBA" id="ARBA00023136"/>
    </source>
</evidence>
<comment type="subcellular location">
    <subcellularLocation>
        <location evidence="1">Cell membrane</location>
        <topology evidence="1">Multi-pass membrane protein</topology>
    </subcellularLocation>
</comment>
<evidence type="ECO:0000256" key="4">
    <source>
        <dbReference type="ARBA" id="ARBA00022989"/>
    </source>
</evidence>
<protein>
    <submittedName>
        <fullName evidence="7">MFS transporter</fullName>
    </submittedName>
</protein>
<name>A0A109DDS7_9LACO</name>
<dbReference type="PANTHER" id="PTHR23513">
    <property type="entry name" value="INTEGRAL MEMBRANE EFFLUX PROTEIN-RELATED"/>
    <property type="match status" value="1"/>
</dbReference>
<feature type="transmembrane region" description="Helical" evidence="6">
    <location>
        <begin position="71"/>
        <end position="89"/>
    </location>
</feature>
<evidence type="ECO:0000256" key="6">
    <source>
        <dbReference type="SAM" id="Phobius"/>
    </source>
</evidence>
<feature type="transmembrane region" description="Helical" evidence="6">
    <location>
        <begin position="309"/>
        <end position="334"/>
    </location>
</feature>
<dbReference type="AlphaFoldDB" id="A0A109DDS7"/>
<dbReference type="GO" id="GO:0005886">
    <property type="term" value="C:plasma membrane"/>
    <property type="evidence" value="ECO:0007669"/>
    <property type="project" value="UniProtKB-SubCell"/>
</dbReference>
<keyword evidence="4 6" id="KW-1133">Transmembrane helix</keyword>
<dbReference type="RefSeq" id="WP_060462204.1">
    <property type="nucleotide sequence ID" value="NZ_AP025162.1"/>
</dbReference>
<dbReference type="InterPro" id="IPR036259">
    <property type="entry name" value="MFS_trans_sf"/>
</dbReference>
<dbReference type="PATRIC" id="fig|47770.28.peg.835"/>
<feature type="transmembrane region" description="Helical" evidence="6">
    <location>
        <begin position="36"/>
        <end position="59"/>
    </location>
</feature>
<keyword evidence="5 6" id="KW-0472">Membrane</keyword>
<reference evidence="7 8" key="1">
    <citation type="journal article" date="2016" name="Microbiology (Mosc.)">
        <title>Comparison of Lactobacillus crispatus isolates from Lactobacillus-dominated vaginal microbiomes with isolates from microbiomes containing bacterial vaginosis-associated bacteria.</title>
        <authorList>
            <person name="Abdelmaksoud A.A."/>
            <person name="Koparde V.N."/>
            <person name="Sheth N.U."/>
            <person name="Serrano M.G."/>
            <person name="Glascock A.L."/>
            <person name="Fettweis J.M."/>
            <person name="Strauss Iii J.F."/>
            <person name="Buck G.A."/>
            <person name="Jefferson K.K."/>
        </authorList>
    </citation>
    <scope>NUCLEOTIDE SEQUENCE [LARGE SCALE GENOMIC DNA]</scope>
    <source>
        <strain evidence="7 8">VMC3</strain>
    </source>
</reference>
<evidence type="ECO:0000256" key="1">
    <source>
        <dbReference type="ARBA" id="ARBA00004651"/>
    </source>
</evidence>
<evidence type="ECO:0000313" key="7">
    <source>
        <dbReference type="EMBL" id="KWU03579.1"/>
    </source>
</evidence>
<dbReference type="Gene3D" id="1.20.1250.20">
    <property type="entry name" value="MFS general substrate transporter like domains"/>
    <property type="match status" value="2"/>
</dbReference>
<feature type="transmembrane region" description="Helical" evidence="6">
    <location>
        <begin position="12"/>
        <end position="30"/>
    </location>
</feature>
<feature type="transmembrane region" description="Helical" evidence="6">
    <location>
        <begin position="346"/>
        <end position="365"/>
    </location>
</feature>
<feature type="transmembrane region" description="Helical" evidence="6">
    <location>
        <begin position="249"/>
        <end position="270"/>
    </location>
</feature>
<feature type="transmembrane region" description="Helical" evidence="6">
    <location>
        <begin position="95"/>
        <end position="115"/>
    </location>
</feature>
<dbReference type="InterPro" id="IPR011701">
    <property type="entry name" value="MFS"/>
</dbReference>
<feature type="transmembrane region" description="Helical" evidence="6">
    <location>
        <begin position="377"/>
        <end position="398"/>
    </location>
</feature>
<dbReference type="PANTHER" id="PTHR23513:SF6">
    <property type="entry name" value="MAJOR FACILITATOR SUPERFAMILY ASSOCIATED DOMAIN-CONTAINING PROTEIN"/>
    <property type="match status" value="1"/>
</dbReference>
<sequence>MRRLKTAVLSDFLNDLPLGAFITYAYWYAYQQTHNQGIVSMLGTIAMVALLLAIFGGYISDKHSKIKLMRFLILMRFIFIALGTLFLVFKPEMSVAVVCFVVIASSVINIIYNPLTEAFAPALIDDDKELIKANSWVSLANNIATIVSSGVATIFVTINQPLISLIILLVSVMISYILLGFIKPDSAPAHAGKIKVKGILDNFIDGIKLVGHNKLIMLMIPIALIVNFCFYVIWLLMPKFTITVFNQYWFVYNGIDIAYTVGGIIGALIFSKIRDNIDSAMVCPACLSLQAVCLAVVGISSLLTRSLVSAIICIACWLAYGIFNSIFSIVYFSVVQMSSSKDNTGLMIGAVMTIFSIINPIATAMSDPLGNMVKLPLLIFILGLVMVLVSVLTFMPIYQRIFKKYDTLYSK</sequence>
<feature type="transmembrane region" description="Helical" evidence="6">
    <location>
        <begin position="215"/>
        <end position="237"/>
    </location>
</feature>
<dbReference type="Pfam" id="PF07690">
    <property type="entry name" value="MFS_1"/>
    <property type="match status" value="1"/>
</dbReference>
<dbReference type="GO" id="GO:0022857">
    <property type="term" value="F:transmembrane transporter activity"/>
    <property type="evidence" value="ECO:0007669"/>
    <property type="project" value="InterPro"/>
</dbReference>
<dbReference type="Proteomes" id="UP000067598">
    <property type="component" value="Unassembled WGS sequence"/>
</dbReference>
<feature type="transmembrane region" description="Helical" evidence="6">
    <location>
        <begin position="282"/>
        <end position="303"/>
    </location>
</feature>
<evidence type="ECO:0000256" key="3">
    <source>
        <dbReference type="ARBA" id="ARBA00022692"/>
    </source>
</evidence>